<dbReference type="GO" id="GO:0003700">
    <property type="term" value="F:DNA-binding transcription factor activity"/>
    <property type="evidence" value="ECO:0007669"/>
    <property type="project" value="InterPro"/>
</dbReference>
<dbReference type="Gramene" id="rna-AYBTSS11_LOCUS28180">
    <property type="protein sequence ID" value="CAJ1976050.1"/>
    <property type="gene ID" value="gene-AYBTSS11_LOCUS28180"/>
</dbReference>
<evidence type="ECO:0000256" key="3">
    <source>
        <dbReference type="ARBA" id="ARBA00023125"/>
    </source>
</evidence>
<comment type="subcellular location">
    <subcellularLocation>
        <location evidence="1">Nucleus</location>
    </subcellularLocation>
</comment>
<organism evidence="8 9">
    <name type="scientific">Sphenostylis stenocarpa</name>
    <dbReference type="NCBI Taxonomy" id="92480"/>
    <lineage>
        <taxon>Eukaryota</taxon>
        <taxon>Viridiplantae</taxon>
        <taxon>Streptophyta</taxon>
        <taxon>Embryophyta</taxon>
        <taxon>Tracheophyta</taxon>
        <taxon>Spermatophyta</taxon>
        <taxon>Magnoliopsida</taxon>
        <taxon>eudicotyledons</taxon>
        <taxon>Gunneridae</taxon>
        <taxon>Pentapetalae</taxon>
        <taxon>rosids</taxon>
        <taxon>fabids</taxon>
        <taxon>Fabales</taxon>
        <taxon>Fabaceae</taxon>
        <taxon>Papilionoideae</taxon>
        <taxon>50 kb inversion clade</taxon>
        <taxon>NPAAA clade</taxon>
        <taxon>indigoferoid/millettioid clade</taxon>
        <taxon>Phaseoleae</taxon>
        <taxon>Sphenostylis</taxon>
    </lineage>
</organism>
<evidence type="ECO:0000256" key="1">
    <source>
        <dbReference type="ARBA" id="ARBA00004123"/>
    </source>
</evidence>
<reference evidence="8" key="1">
    <citation type="submission" date="2023-10" db="EMBL/GenBank/DDBJ databases">
        <authorList>
            <person name="Domelevo Entfellner J.-B."/>
        </authorList>
    </citation>
    <scope>NUCLEOTIDE SEQUENCE</scope>
</reference>
<feature type="region of interest" description="Disordered" evidence="6">
    <location>
        <begin position="455"/>
        <end position="513"/>
    </location>
</feature>
<gene>
    <name evidence="8" type="ORF">AYBTSS11_LOCUS28180</name>
</gene>
<dbReference type="SUPFAM" id="SSF101936">
    <property type="entry name" value="DNA-binding pseudobarrel domain"/>
    <property type="match status" value="1"/>
</dbReference>
<dbReference type="InterPro" id="IPR015300">
    <property type="entry name" value="DNA-bd_pseudobarrel_sf"/>
</dbReference>
<feature type="domain" description="TF-B3" evidence="7">
    <location>
        <begin position="171"/>
        <end position="276"/>
    </location>
</feature>
<dbReference type="CDD" id="cd10017">
    <property type="entry name" value="B3_DNA"/>
    <property type="match status" value="1"/>
</dbReference>
<evidence type="ECO:0000256" key="5">
    <source>
        <dbReference type="ARBA" id="ARBA00023242"/>
    </source>
</evidence>
<keyword evidence="2" id="KW-0805">Transcription regulation</keyword>
<dbReference type="PANTHER" id="PTHR31140:SF123">
    <property type="entry name" value="B3 DOMAIN-CONTAINING TRANSCRIPTION FACTOR NGA1"/>
    <property type="match status" value="1"/>
</dbReference>
<keyword evidence="4" id="KW-0804">Transcription</keyword>
<feature type="region of interest" description="Disordered" evidence="6">
    <location>
        <begin position="114"/>
        <end position="160"/>
    </location>
</feature>
<dbReference type="GO" id="GO:0003677">
    <property type="term" value="F:DNA binding"/>
    <property type="evidence" value="ECO:0007669"/>
    <property type="project" value="UniProtKB-KW"/>
</dbReference>
<dbReference type="AlphaFoldDB" id="A0AA86T8P2"/>
<dbReference type="Gene3D" id="2.40.330.10">
    <property type="entry name" value="DNA-binding pseudobarrel domain"/>
    <property type="match status" value="1"/>
</dbReference>
<evidence type="ECO:0000313" key="8">
    <source>
        <dbReference type="EMBL" id="CAJ1976050.1"/>
    </source>
</evidence>
<dbReference type="Pfam" id="PF02362">
    <property type="entry name" value="B3"/>
    <property type="match status" value="1"/>
</dbReference>
<name>A0AA86T8P2_9FABA</name>
<dbReference type="GO" id="GO:0005634">
    <property type="term" value="C:nucleus"/>
    <property type="evidence" value="ECO:0007669"/>
    <property type="project" value="UniProtKB-SubCell"/>
</dbReference>
<sequence length="513" mass="57572">MRVKAKFLTELSYKLIASGTTGLLVSTRKHMYCTDYTKYDENDKASAIWVSYNSMDLMQQVKGNYSDSREEEEEEEVAEIMAITREPESSRLHQQDAVSNFGKKLDLMELSLGSNKEEEEEGNLQQGGGGVVHHYHSQQQHEHEHQHQHHHHESHGTCSNTKEVVEKEHMFDKVVTPSDVGKLNRLVIPKQHAEKYFPLDSSSNEKGLLLNFEDRSGKVWRFRYSYWNSSQSYVMTKGWSRFVKEKKLDAGDIVSFQRGLGDMYRHRLYIDWRRRSDHAHPHPHPSDPSTSPLFLPSIRWYSLPATSSIMPPRYHHDHHFHHLNYNNLFSFQQQHQYLGHAHGAATAAAAHHHNNYGEHNSGSGTGSLYYLRSSMSMGMGGGGDQNMAGRGNSIMPMIIDSVPVNVGHHNHRHGHGGMTSGGASAATSGGKRLRLFGVNMECASSAEDSKGLSLGSHAIVGNSPSSSSSPHLQQRLRVPHEDPLSSSARFGDQKGGSGTSLLFDLDPSLQYRQ</sequence>
<evidence type="ECO:0000256" key="2">
    <source>
        <dbReference type="ARBA" id="ARBA00023015"/>
    </source>
</evidence>
<evidence type="ECO:0000259" key="7">
    <source>
        <dbReference type="PROSITE" id="PS50863"/>
    </source>
</evidence>
<dbReference type="Proteomes" id="UP001189624">
    <property type="component" value="Chromosome 9"/>
</dbReference>
<proteinExistence type="predicted"/>
<dbReference type="PROSITE" id="PS50863">
    <property type="entry name" value="B3"/>
    <property type="match status" value="1"/>
</dbReference>
<accession>A0AA86T8P2</accession>
<evidence type="ECO:0000256" key="4">
    <source>
        <dbReference type="ARBA" id="ARBA00023163"/>
    </source>
</evidence>
<dbReference type="InterPro" id="IPR003340">
    <property type="entry name" value="B3_DNA-bd"/>
</dbReference>
<dbReference type="InterPro" id="IPR044800">
    <property type="entry name" value="LEC2-like"/>
</dbReference>
<dbReference type="EMBL" id="OY731406">
    <property type="protein sequence ID" value="CAJ1976050.1"/>
    <property type="molecule type" value="Genomic_DNA"/>
</dbReference>
<protein>
    <recommendedName>
        <fullName evidence="7">TF-B3 domain-containing protein</fullName>
    </recommendedName>
</protein>
<evidence type="ECO:0000313" key="9">
    <source>
        <dbReference type="Proteomes" id="UP001189624"/>
    </source>
</evidence>
<dbReference type="FunFam" id="2.40.330.10:FF:000002">
    <property type="entry name" value="B3 domain-containing protein"/>
    <property type="match status" value="1"/>
</dbReference>
<dbReference type="SMART" id="SM01019">
    <property type="entry name" value="B3"/>
    <property type="match status" value="1"/>
</dbReference>
<evidence type="ECO:0000256" key="6">
    <source>
        <dbReference type="SAM" id="MobiDB-lite"/>
    </source>
</evidence>
<keyword evidence="3" id="KW-0238">DNA-binding</keyword>
<dbReference type="PANTHER" id="PTHR31140">
    <property type="entry name" value="B3 DOMAIN-CONTAINING TRANSCRIPTION FACTOR ABI3"/>
    <property type="match status" value="1"/>
</dbReference>
<keyword evidence="9" id="KW-1185">Reference proteome</keyword>
<keyword evidence="5" id="KW-0539">Nucleus</keyword>